<feature type="transmembrane region" description="Helical" evidence="1">
    <location>
        <begin position="40"/>
        <end position="58"/>
    </location>
</feature>
<protein>
    <submittedName>
        <fullName evidence="2">Fusaric acid resistance protein FusB</fullName>
    </submittedName>
</protein>
<gene>
    <name evidence="2" type="ORF">Geu3261_0003_020</name>
</gene>
<dbReference type="InterPro" id="IPR006726">
    <property type="entry name" value="PHBA_efflux_AaeB/fusaric-R"/>
</dbReference>
<organism evidence="2 3">
    <name type="scientific">Komagataeibacter europaeus NBRC 3261</name>
    <dbReference type="NCBI Taxonomy" id="1234669"/>
    <lineage>
        <taxon>Bacteria</taxon>
        <taxon>Pseudomonadati</taxon>
        <taxon>Pseudomonadota</taxon>
        <taxon>Alphaproteobacteria</taxon>
        <taxon>Acetobacterales</taxon>
        <taxon>Acetobacteraceae</taxon>
        <taxon>Komagataeibacter</taxon>
    </lineage>
</organism>
<feature type="transmembrane region" description="Helical" evidence="1">
    <location>
        <begin position="411"/>
        <end position="435"/>
    </location>
</feature>
<feature type="transmembrane region" description="Helical" evidence="1">
    <location>
        <begin position="89"/>
        <end position="107"/>
    </location>
</feature>
<sequence>MRYQMPKTPQPGVGTHMFSSLTRHFSDDAQWATLRTTAAFSGRALLSVAIALFLAFSFQLQSPMSSVTTVMIVANPTVGALVSKSVWRVIGTIIGASISVGLMAVFVQSPVLYFMGLSFTVGLACMAATFLRLFRAYAAVLTGYTIVIISAPAFDDPDGIFLSAMSRLSAVVVGIVTTAAVFMVTSPRRSDTLFVQIHALFRDTIGYIQAFHQGYTNVPAQDPDALPGSTFRSLPTNFHDSRAAMLARIGRLSDAVEYAATDNYDISVREREIRAGLARLSGIVASYHPHTITAADTEQDRAVHAEIVSMLQFLMDRTTGRTLESSWMEGCARIRHTRDLMIAQARGTHSPQSLLFLDDIQDLLGQIETALQDLSRRGSAGRRLRLQPYLEWPTALRNGARGMLITMSACLIWYVLHWTAAPTMMLYVVAAASLLSTLPSASRAAGLMAAGTALGVPAGLLCHTYLLPQVDGYPLLWLSLCIMLLPGIWLQFHPKFGVGGFGYGVFSTVMLQVNNPIHYYNDISLLNGWMALLMGCIMLVLSFRVILPPNHRLDAARLVTSLTRSLRRLALSGRRQGKEWLVWENLQLQKVLRLAMRLSFFARPAMIHEYIDAALATLSLGRLVERIRMIAASPEITGAQQVAIYDALDTFAELAHNPLLTAAGLRRAADMLCPPDAITLRPPAQVEAMACLEQAARIIQDIPGFLDQRGPLQWAEDYPAAHRPPLAAVRTESG</sequence>
<feature type="transmembrane region" description="Helical" evidence="1">
    <location>
        <begin position="447"/>
        <end position="467"/>
    </location>
</feature>
<reference evidence="2 3" key="1">
    <citation type="submission" date="2012-11" db="EMBL/GenBank/DDBJ databases">
        <title>Whole genome sequence of Gluconacetobacter europaeus NBRC3261.</title>
        <authorList>
            <person name="Azuma Y."/>
            <person name="Higashiura N."/>
            <person name="Hirakawa H."/>
            <person name="Matsushita K."/>
        </authorList>
    </citation>
    <scope>NUCLEOTIDE SEQUENCE [LARGE SCALE GENOMIC DNA]</scope>
    <source>
        <strain evidence="2 3">NBRC 3261</strain>
    </source>
</reference>
<evidence type="ECO:0000256" key="1">
    <source>
        <dbReference type="SAM" id="Phobius"/>
    </source>
</evidence>
<comment type="caution">
    <text evidence="2">The sequence shown here is derived from an EMBL/GenBank/DDBJ whole genome shotgun (WGS) entry which is preliminary data.</text>
</comment>
<proteinExistence type="predicted"/>
<keyword evidence="1" id="KW-0472">Membrane</keyword>
<feature type="transmembrane region" description="Helical" evidence="1">
    <location>
        <begin position="474"/>
        <end position="492"/>
    </location>
</feature>
<dbReference type="EMBL" id="BANI01000003">
    <property type="protein sequence ID" value="GAN94952.1"/>
    <property type="molecule type" value="Genomic_DNA"/>
</dbReference>
<feature type="transmembrane region" description="Helical" evidence="1">
    <location>
        <begin position="113"/>
        <end position="131"/>
    </location>
</feature>
<accession>A0A0D6PUF3</accession>
<dbReference type="GO" id="GO:0022857">
    <property type="term" value="F:transmembrane transporter activity"/>
    <property type="evidence" value="ECO:0007669"/>
    <property type="project" value="InterPro"/>
</dbReference>
<feature type="transmembrane region" description="Helical" evidence="1">
    <location>
        <begin position="160"/>
        <end position="184"/>
    </location>
</feature>
<feature type="transmembrane region" description="Helical" evidence="1">
    <location>
        <begin position="136"/>
        <end position="154"/>
    </location>
</feature>
<feature type="transmembrane region" description="Helical" evidence="1">
    <location>
        <begin position="64"/>
        <end position="82"/>
    </location>
</feature>
<keyword evidence="1" id="KW-1133">Transmembrane helix</keyword>
<name>A0A0D6PUF3_KOMEU</name>
<dbReference type="Pfam" id="PF04632">
    <property type="entry name" value="FUSC"/>
    <property type="match status" value="1"/>
</dbReference>
<evidence type="ECO:0000313" key="3">
    <source>
        <dbReference type="Proteomes" id="UP000032675"/>
    </source>
</evidence>
<dbReference type="AlphaFoldDB" id="A0A0D6PUF3"/>
<feature type="transmembrane region" description="Helical" evidence="1">
    <location>
        <begin position="528"/>
        <end position="547"/>
    </location>
</feature>
<dbReference type="RefSeq" id="WP_019085973.1">
    <property type="nucleotide sequence ID" value="NZ_BANI01000003.1"/>
</dbReference>
<evidence type="ECO:0000313" key="2">
    <source>
        <dbReference type="EMBL" id="GAN94952.1"/>
    </source>
</evidence>
<keyword evidence="1" id="KW-0812">Transmembrane</keyword>
<dbReference type="Proteomes" id="UP000032675">
    <property type="component" value="Unassembled WGS sequence"/>
</dbReference>
<dbReference type="GO" id="GO:0005886">
    <property type="term" value="C:plasma membrane"/>
    <property type="evidence" value="ECO:0007669"/>
    <property type="project" value="InterPro"/>
</dbReference>